<evidence type="ECO:0000256" key="1">
    <source>
        <dbReference type="SAM" id="MobiDB-lite"/>
    </source>
</evidence>
<proteinExistence type="predicted"/>
<organism evidence="2">
    <name type="scientific">bioreactor metagenome</name>
    <dbReference type="NCBI Taxonomy" id="1076179"/>
    <lineage>
        <taxon>unclassified sequences</taxon>
        <taxon>metagenomes</taxon>
        <taxon>ecological metagenomes</taxon>
    </lineage>
</organism>
<feature type="region of interest" description="Disordered" evidence="1">
    <location>
        <begin position="1"/>
        <end position="25"/>
    </location>
</feature>
<accession>A0A645EY76</accession>
<reference evidence="2" key="1">
    <citation type="submission" date="2019-08" db="EMBL/GenBank/DDBJ databases">
        <authorList>
            <person name="Kucharzyk K."/>
            <person name="Murdoch R.W."/>
            <person name="Higgins S."/>
            <person name="Loffler F."/>
        </authorList>
    </citation>
    <scope>NUCLEOTIDE SEQUENCE</scope>
</reference>
<evidence type="ECO:0000313" key="2">
    <source>
        <dbReference type="EMBL" id="MPN06202.1"/>
    </source>
</evidence>
<name>A0A645EY76_9ZZZZ</name>
<protein>
    <submittedName>
        <fullName evidence="2">Uncharacterized protein</fullName>
    </submittedName>
</protein>
<dbReference type="AlphaFoldDB" id="A0A645EY76"/>
<gene>
    <name evidence="2" type="ORF">SDC9_153458</name>
</gene>
<feature type="compositionally biased region" description="Basic and acidic residues" evidence="1">
    <location>
        <begin position="1"/>
        <end position="13"/>
    </location>
</feature>
<sequence length="127" mass="13661">MDHRIVQPRREPVRGGPGGKPLRHGVLRLGRKRGEFAEPGKLPVSVEAGTAVDAEAAGTVDPVFRREQPDGKLVFSVHRLRGGDGDQAVFIGDAGFQRNFVDLFPVPEHFAGGGKTAEIDSKLLADQ</sequence>
<dbReference type="EMBL" id="VSSQ01052099">
    <property type="protein sequence ID" value="MPN06202.1"/>
    <property type="molecule type" value="Genomic_DNA"/>
</dbReference>
<comment type="caution">
    <text evidence="2">The sequence shown here is derived from an EMBL/GenBank/DDBJ whole genome shotgun (WGS) entry which is preliminary data.</text>
</comment>